<gene>
    <name evidence="2" type="ORF">GCM10023168_32170</name>
</gene>
<evidence type="ECO:0000313" key="2">
    <source>
        <dbReference type="EMBL" id="GAA4411371.1"/>
    </source>
</evidence>
<feature type="signal peptide" evidence="1">
    <location>
        <begin position="1"/>
        <end position="29"/>
    </location>
</feature>
<reference evidence="3" key="1">
    <citation type="journal article" date="2019" name="Int. J. Syst. Evol. Microbiol.">
        <title>The Global Catalogue of Microorganisms (GCM) 10K type strain sequencing project: providing services to taxonomists for standard genome sequencing and annotation.</title>
        <authorList>
            <consortium name="The Broad Institute Genomics Platform"/>
            <consortium name="The Broad Institute Genome Sequencing Center for Infectious Disease"/>
            <person name="Wu L."/>
            <person name="Ma J."/>
        </authorList>
    </citation>
    <scope>NUCLEOTIDE SEQUENCE [LARGE SCALE GENOMIC DNA]</scope>
    <source>
        <strain evidence="3">JCM 17809</strain>
    </source>
</reference>
<dbReference type="EMBL" id="BAABGM010000022">
    <property type="protein sequence ID" value="GAA4411371.1"/>
    <property type="molecule type" value="Genomic_DNA"/>
</dbReference>
<keyword evidence="3" id="KW-1185">Reference proteome</keyword>
<name>A0ABP8KNV6_9MICO</name>
<accession>A0ABP8KNV6</accession>
<comment type="caution">
    <text evidence="2">The sequence shown here is derived from an EMBL/GenBank/DDBJ whole genome shotgun (WGS) entry which is preliminary data.</text>
</comment>
<evidence type="ECO:0000313" key="3">
    <source>
        <dbReference type="Proteomes" id="UP001500945"/>
    </source>
</evidence>
<keyword evidence="1" id="KW-0732">Signal</keyword>
<dbReference type="Proteomes" id="UP001500945">
    <property type="component" value="Unassembled WGS sequence"/>
</dbReference>
<protein>
    <submittedName>
        <fullName evidence="2">Uncharacterized protein</fullName>
    </submittedName>
</protein>
<proteinExistence type="predicted"/>
<sequence>MQSYSRRAAGAVIAALALIAGPAVQGATAGPSDRALAMVEKHTGRTAVTLEESGLSLGGHVVKPATDRRTFVQYDRSTAEVSLIAELDEGQSTATFADLVPDDYSITLNDNGSATVTDGSGTEAGTVEKPWAYDASGRSLPTHYVLAGTGLVQHVDTDGATFPVIADPRVTAGWYYIYPVWFVEMSWSETWKLKSAVENNWSAAPALLCAYIPNTTARVVCGGLWIGIRQDVINTVRAALNAGKCYKARLPAHAGGAAFVAYDSYYLTCKS</sequence>
<evidence type="ECO:0000256" key="1">
    <source>
        <dbReference type="SAM" id="SignalP"/>
    </source>
</evidence>
<feature type="chain" id="PRO_5046223313" evidence="1">
    <location>
        <begin position="30"/>
        <end position="271"/>
    </location>
</feature>
<organism evidence="2 3">
    <name type="scientific">Fodinibacter luteus</name>
    <dbReference type="NCBI Taxonomy" id="552064"/>
    <lineage>
        <taxon>Bacteria</taxon>
        <taxon>Bacillati</taxon>
        <taxon>Actinomycetota</taxon>
        <taxon>Actinomycetes</taxon>
        <taxon>Micrococcales</taxon>
        <taxon>Intrasporangiaceae</taxon>
        <taxon>Fodinibacter (ex Wang et al. 2009)</taxon>
    </lineage>
</organism>